<evidence type="ECO:0000256" key="1">
    <source>
        <dbReference type="SAM" id="MobiDB-lite"/>
    </source>
</evidence>
<protein>
    <recommendedName>
        <fullName evidence="4">SAM domain-containing protein</fullName>
    </recommendedName>
</protein>
<feature type="region of interest" description="Disordered" evidence="1">
    <location>
        <begin position="189"/>
        <end position="224"/>
    </location>
</feature>
<evidence type="ECO:0000313" key="3">
    <source>
        <dbReference type="Proteomes" id="UP001321473"/>
    </source>
</evidence>
<evidence type="ECO:0008006" key="4">
    <source>
        <dbReference type="Google" id="ProtNLM"/>
    </source>
</evidence>
<gene>
    <name evidence="2" type="ORF">V5799_003162</name>
</gene>
<organism evidence="2 3">
    <name type="scientific">Amblyomma americanum</name>
    <name type="common">Lone star tick</name>
    <dbReference type="NCBI Taxonomy" id="6943"/>
    <lineage>
        <taxon>Eukaryota</taxon>
        <taxon>Metazoa</taxon>
        <taxon>Ecdysozoa</taxon>
        <taxon>Arthropoda</taxon>
        <taxon>Chelicerata</taxon>
        <taxon>Arachnida</taxon>
        <taxon>Acari</taxon>
        <taxon>Parasitiformes</taxon>
        <taxon>Ixodida</taxon>
        <taxon>Ixodoidea</taxon>
        <taxon>Ixodidae</taxon>
        <taxon>Amblyomminae</taxon>
        <taxon>Amblyomma</taxon>
    </lineage>
</organism>
<reference evidence="2 3" key="1">
    <citation type="journal article" date="2023" name="Arcadia Sci">
        <title>De novo assembly of a long-read Amblyomma americanum tick genome.</title>
        <authorList>
            <person name="Chou S."/>
            <person name="Poskanzer K.E."/>
            <person name="Rollins M."/>
            <person name="Thuy-Boun P.S."/>
        </authorList>
    </citation>
    <scope>NUCLEOTIDE SEQUENCE [LARGE SCALE GENOMIC DNA]</scope>
    <source>
        <strain evidence="2">F_SG_1</strain>
        <tissue evidence="2">Salivary glands</tissue>
    </source>
</reference>
<dbReference type="EMBL" id="JARKHS020033341">
    <property type="protein sequence ID" value="KAK8759206.1"/>
    <property type="molecule type" value="Genomic_DNA"/>
</dbReference>
<accession>A0AAQ4D9R6</accession>
<feature type="compositionally biased region" description="Low complexity" evidence="1">
    <location>
        <begin position="191"/>
        <end position="211"/>
    </location>
</feature>
<dbReference type="Pfam" id="PF18017">
    <property type="entry name" value="SAM_4"/>
    <property type="match status" value="1"/>
</dbReference>
<sequence>MLMDLTKEYLFDMGIHTMGDVIAILKHAKHVHSQEAQEKLMRSAPSSGTKLAVGIPSRYMPAKALERAPVVAETPPVSRVSFQRDYEQPAAEPRATVRPLSKRRMADEEPVAAQVAPKRLGIGSPASHRVVPQQPAALSPHKEGPTLKVVLPSGATARTRQLLGTASQPPGVSAGTQVAGKRSVFDRLGESTVSSTTDSSLVSSSKGTSTVFQRLGPSTGSEEKVEPARMVLPTTRRQQLPQPYQAVLAAAAKPSRVIRLNTSSTAARAVARRQVLPPSSSARASARGGGDSEGGGVMLRRSLTEAASARLGLAPGRLAARGAAPAVASQRLGSARDRLGPKVAVATAGTVRRTTVRTTVPTSAAVAARKGATVVPTSKRAVLLSQRAGFSESSAAPQNVFSRLGGKHKRSLIL</sequence>
<dbReference type="GO" id="GO:0005634">
    <property type="term" value="C:nucleus"/>
    <property type="evidence" value="ECO:0007669"/>
    <property type="project" value="TreeGrafter"/>
</dbReference>
<dbReference type="Proteomes" id="UP001321473">
    <property type="component" value="Unassembled WGS sequence"/>
</dbReference>
<dbReference type="InterPro" id="IPR013761">
    <property type="entry name" value="SAM/pointed_sf"/>
</dbReference>
<dbReference type="PANTHER" id="PTHR21359">
    <property type="entry name" value="DUF5577 DOMAIN-CONTAINING PROTEIN"/>
    <property type="match status" value="1"/>
</dbReference>
<dbReference type="InterPro" id="IPR039161">
    <property type="entry name" value="C19orf47-like"/>
</dbReference>
<keyword evidence="3" id="KW-1185">Reference proteome</keyword>
<comment type="caution">
    <text evidence="2">The sequence shown here is derived from an EMBL/GenBank/DDBJ whole genome shotgun (WGS) entry which is preliminary data.</text>
</comment>
<name>A0AAQ4D9R6_AMBAM</name>
<proteinExistence type="predicted"/>
<dbReference type="AlphaFoldDB" id="A0AAQ4D9R6"/>
<feature type="compositionally biased region" description="Gly residues" evidence="1">
    <location>
        <begin position="287"/>
        <end position="297"/>
    </location>
</feature>
<evidence type="ECO:0000313" key="2">
    <source>
        <dbReference type="EMBL" id="KAK8759206.1"/>
    </source>
</evidence>
<feature type="compositionally biased region" description="Low complexity" evidence="1">
    <location>
        <begin position="274"/>
        <end position="286"/>
    </location>
</feature>
<dbReference type="PANTHER" id="PTHR21359:SF1">
    <property type="entry name" value="DUF5577 DOMAIN-CONTAINING PROTEIN"/>
    <property type="match status" value="1"/>
</dbReference>
<dbReference type="Gene3D" id="1.10.150.50">
    <property type="entry name" value="Transcription Factor, Ets-1"/>
    <property type="match status" value="1"/>
</dbReference>
<feature type="region of interest" description="Disordered" evidence="1">
    <location>
        <begin position="274"/>
        <end position="297"/>
    </location>
</feature>